<dbReference type="InterPro" id="IPR028082">
    <property type="entry name" value="Peripla_BP_I"/>
</dbReference>
<dbReference type="Pfam" id="PF13458">
    <property type="entry name" value="Peripla_BP_6"/>
    <property type="match status" value="1"/>
</dbReference>
<dbReference type="InterPro" id="IPR028081">
    <property type="entry name" value="Leu-bd"/>
</dbReference>
<dbReference type="AlphaFoldDB" id="A0A512NDD9"/>
<dbReference type="Proteomes" id="UP000321058">
    <property type="component" value="Unassembled WGS sequence"/>
</dbReference>
<comment type="caution">
    <text evidence="5">The sequence shown here is derived from an EMBL/GenBank/DDBJ whole genome shotgun (WGS) entry which is preliminary data.</text>
</comment>
<organism evidence="5 6">
    <name type="scientific">Reyranella soli</name>
    <dbReference type="NCBI Taxonomy" id="1230389"/>
    <lineage>
        <taxon>Bacteria</taxon>
        <taxon>Pseudomonadati</taxon>
        <taxon>Pseudomonadota</taxon>
        <taxon>Alphaproteobacteria</taxon>
        <taxon>Hyphomicrobiales</taxon>
        <taxon>Reyranellaceae</taxon>
        <taxon>Reyranella</taxon>
    </lineage>
</organism>
<proteinExistence type="inferred from homology"/>
<feature type="domain" description="Leucine-binding protein" evidence="4">
    <location>
        <begin position="14"/>
        <end position="378"/>
    </location>
</feature>
<dbReference type="PANTHER" id="PTHR30483">
    <property type="entry name" value="LEUCINE-SPECIFIC-BINDING PROTEIN"/>
    <property type="match status" value="1"/>
</dbReference>
<reference evidence="5 6" key="1">
    <citation type="submission" date="2019-07" db="EMBL/GenBank/DDBJ databases">
        <title>Whole genome shotgun sequence of Reyranella soli NBRC 108950.</title>
        <authorList>
            <person name="Hosoyama A."/>
            <person name="Uohara A."/>
            <person name="Ohji S."/>
            <person name="Ichikawa N."/>
        </authorList>
    </citation>
    <scope>NUCLEOTIDE SEQUENCE [LARGE SCALE GENOMIC DNA]</scope>
    <source>
        <strain evidence="5 6">NBRC 108950</strain>
    </source>
</reference>
<evidence type="ECO:0000256" key="1">
    <source>
        <dbReference type="ARBA" id="ARBA00010062"/>
    </source>
</evidence>
<accession>A0A512NDD9</accession>
<evidence type="ECO:0000259" key="4">
    <source>
        <dbReference type="Pfam" id="PF13458"/>
    </source>
</evidence>
<evidence type="ECO:0000256" key="3">
    <source>
        <dbReference type="ARBA" id="ARBA00022970"/>
    </source>
</evidence>
<dbReference type="EMBL" id="BKAJ01000073">
    <property type="protein sequence ID" value="GEP56967.1"/>
    <property type="molecule type" value="Genomic_DNA"/>
</dbReference>
<evidence type="ECO:0000313" key="5">
    <source>
        <dbReference type="EMBL" id="GEP56967.1"/>
    </source>
</evidence>
<keyword evidence="3" id="KW-0813">Transport</keyword>
<dbReference type="PANTHER" id="PTHR30483:SF37">
    <property type="entry name" value="ABC TRANSPORTER SUBSTRATE-BINDING PROTEIN"/>
    <property type="match status" value="1"/>
</dbReference>
<name>A0A512NDD9_9HYPH</name>
<sequence length="405" mass="44344">MLPLAGRQAFAAEPVKVGALYPLSGQVAKSGEDTLNGIRLAVDIINKKYPDLKMPLAADEGLPGLGGAPIELIAADHQGSPETGAAEAERLIVQRKVAALVGAFHSSVAATSSQVAERLQTPYVSGESEATPLTERGYRWFFRTTPSSRTQARDFFTFLRDINKTHNNSVKSIAVVHESTLWGQEFTKSVDGYFGEFAEFKKSIVVGYQQGTADVTSEVQKLIAAKPDAVFHASYDAEAILFARTYKQYGFNPQGILAIGASFGSNAFRDALGADANYFFVREHWSRDLADRNPLVGQIAKMYRDRYGKDMDGTPARAFTAMMVLADAINRAKSTDHEKIREALAATDIKGDALIMPWEGVKFDKTGQNVLTRGIFVQTLDGTPKMVWPADFAVAKLVWPRPAWR</sequence>
<evidence type="ECO:0000256" key="2">
    <source>
        <dbReference type="ARBA" id="ARBA00022729"/>
    </source>
</evidence>
<dbReference type="SUPFAM" id="SSF53822">
    <property type="entry name" value="Periplasmic binding protein-like I"/>
    <property type="match status" value="1"/>
</dbReference>
<dbReference type="GO" id="GO:0006865">
    <property type="term" value="P:amino acid transport"/>
    <property type="evidence" value="ECO:0007669"/>
    <property type="project" value="UniProtKB-KW"/>
</dbReference>
<dbReference type="Gene3D" id="3.40.50.2300">
    <property type="match status" value="2"/>
</dbReference>
<dbReference type="CDD" id="cd06340">
    <property type="entry name" value="PBP1_ABC_ligand_binding-like"/>
    <property type="match status" value="1"/>
</dbReference>
<protein>
    <submittedName>
        <fullName evidence="5">Amino acid ABC transporter substrate-binding protein</fullName>
    </submittedName>
</protein>
<dbReference type="InterPro" id="IPR051010">
    <property type="entry name" value="BCAA_transport"/>
</dbReference>
<keyword evidence="3" id="KW-0029">Amino-acid transport</keyword>
<keyword evidence="2" id="KW-0732">Signal</keyword>
<keyword evidence="6" id="KW-1185">Reference proteome</keyword>
<comment type="similarity">
    <text evidence="1">Belongs to the leucine-binding protein family.</text>
</comment>
<evidence type="ECO:0000313" key="6">
    <source>
        <dbReference type="Proteomes" id="UP000321058"/>
    </source>
</evidence>
<gene>
    <name evidence="5" type="ORF">RSO01_41330</name>
</gene>
<dbReference type="RefSeq" id="WP_170303226.1">
    <property type="nucleotide sequence ID" value="NZ_BKAJ01000073.1"/>
</dbReference>